<evidence type="ECO:0000256" key="8">
    <source>
        <dbReference type="ARBA" id="ARBA00022614"/>
    </source>
</evidence>
<dbReference type="Proteomes" id="UP000289738">
    <property type="component" value="Chromosome A07"/>
</dbReference>
<protein>
    <recommendedName>
        <fullName evidence="4">non-specific serine/threonine protein kinase</fullName>
        <ecNumber evidence="4">2.7.11.1</ecNumber>
    </recommendedName>
</protein>
<dbReference type="Gene3D" id="3.80.10.10">
    <property type="entry name" value="Ribonuclease Inhibitor"/>
    <property type="match status" value="3"/>
</dbReference>
<dbReference type="InterPro" id="IPR032675">
    <property type="entry name" value="LRR_dom_sf"/>
</dbReference>
<keyword evidence="18" id="KW-0675">Receptor</keyword>
<dbReference type="Pfam" id="PF00560">
    <property type="entry name" value="LRR_1"/>
    <property type="match status" value="2"/>
</dbReference>
<dbReference type="SMART" id="SM00220">
    <property type="entry name" value="S_TKc"/>
    <property type="match status" value="1"/>
</dbReference>
<evidence type="ECO:0000256" key="23">
    <source>
        <dbReference type="SAM" id="Phobius"/>
    </source>
</evidence>
<dbReference type="PROSITE" id="PS50011">
    <property type="entry name" value="PROTEIN_KINASE_DOM"/>
    <property type="match status" value="1"/>
</dbReference>
<evidence type="ECO:0000256" key="4">
    <source>
        <dbReference type="ARBA" id="ARBA00012513"/>
    </source>
</evidence>
<feature type="binding site" evidence="22">
    <location>
        <position position="743"/>
    </location>
    <ligand>
        <name>ATP</name>
        <dbReference type="ChEBI" id="CHEBI:30616"/>
    </ligand>
</feature>
<dbReference type="GO" id="GO:0004674">
    <property type="term" value="F:protein serine/threonine kinase activity"/>
    <property type="evidence" value="ECO:0007669"/>
    <property type="project" value="UniProtKB-KW"/>
</dbReference>
<comment type="catalytic activity">
    <reaction evidence="21">
        <text>L-seryl-[protein] + ATP = O-phospho-L-seryl-[protein] + ADP + H(+)</text>
        <dbReference type="Rhea" id="RHEA:17989"/>
        <dbReference type="Rhea" id="RHEA-COMP:9863"/>
        <dbReference type="Rhea" id="RHEA-COMP:11604"/>
        <dbReference type="ChEBI" id="CHEBI:15378"/>
        <dbReference type="ChEBI" id="CHEBI:29999"/>
        <dbReference type="ChEBI" id="CHEBI:30616"/>
        <dbReference type="ChEBI" id="CHEBI:83421"/>
        <dbReference type="ChEBI" id="CHEBI:456216"/>
        <dbReference type="EC" id="2.7.11.1"/>
    </reaction>
</comment>
<feature type="chain" id="PRO_5019391838" description="non-specific serine/threonine protein kinase" evidence="24">
    <location>
        <begin position="31"/>
        <end position="1025"/>
    </location>
</feature>
<dbReference type="InterPro" id="IPR050647">
    <property type="entry name" value="Plant_LRR-RLKs"/>
</dbReference>
<dbReference type="AlphaFoldDB" id="A0A445C5H7"/>
<evidence type="ECO:0000256" key="22">
    <source>
        <dbReference type="PROSITE-ProRule" id="PRU10141"/>
    </source>
</evidence>
<dbReference type="Pfam" id="PF23598">
    <property type="entry name" value="LRR_14"/>
    <property type="match status" value="1"/>
</dbReference>
<dbReference type="InterPro" id="IPR011009">
    <property type="entry name" value="Kinase-like_dom_sf"/>
</dbReference>
<dbReference type="PROSITE" id="PS00108">
    <property type="entry name" value="PROTEIN_KINASE_ST"/>
    <property type="match status" value="1"/>
</dbReference>
<dbReference type="STRING" id="3818.A0A445C5H7"/>
<keyword evidence="12" id="KW-0677">Repeat</keyword>
<dbReference type="Gramene" id="arahy.Tifrunner.gnm2.ann2.Ah07g099700.1">
    <property type="protein sequence ID" value="arahy.Tifrunner.gnm2.ann2.Ah07g099700.1-CDS"/>
    <property type="gene ID" value="arahy.Tifrunner.gnm2.ann2.Ah07g099700"/>
</dbReference>
<keyword evidence="19" id="KW-0325">Glycoprotein</keyword>
<dbReference type="InterPro" id="IPR017441">
    <property type="entry name" value="Protein_kinase_ATP_BS"/>
</dbReference>
<keyword evidence="15 22" id="KW-0067">ATP-binding</keyword>
<keyword evidence="8" id="KW-0433">Leucine-rich repeat</keyword>
<evidence type="ECO:0000256" key="15">
    <source>
        <dbReference type="ARBA" id="ARBA00022840"/>
    </source>
</evidence>
<feature type="domain" description="Protein kinase" evidence="25">
    <location>
        <begin position="714"/>
        <end position="1020"/>
    </location>
</feature>
<dbReference type="PANTHER" id="PTHR48056">
    <property type="entry name" value="LRR RECEPTOR-LIKE SERINE/THREONINE-PROTEIN KINASE-RELATED"/>
    <property type="match status" value="1"/>
</dbReference>
<dbReference type="FunFam" id="1.10.510.10:FF:000358">
    <property type="entry name" value="Putative leucine-rich repeat receptor-like serine/threonine-protein kinase"/>
    <property type="match status" value="1"/>
</dbReference>
<dbReference type="SUPFAM" id="SSF56112">
    <property type="entry name" value="Protein kinase-like (PK-like)"/>
    <property type="match status" value="1"/>
</dbReference>
<dbReference type="FunFam" id="3.80.10.10:FF:000095">
    <property type="entry name" value="LRR receptor-like serine/threonine-protein kinase GSO1"/>
    <property type="match status" value="1"/>
</dbReference>
<evidence type="ECO:0000256" key="12">
    <source>
        <dbReference type="ARBA" id="ARBA00022737"/>
    </source>
</evidence>
<evidence type="ECO:0000256" key="16">
    <source>
        <dbReference type="ARBA" id="ARBA00022989"/>
    </source>
</evidence>
<evidence type="ECO:0000256" key="10">
    <source>
        <dbReference type="ARBA" id="ARBA00022692"/>
    </source>
</evidence>
<keyword evidence="13 22" id="KW-0547">Nucleotide-binding</keyword>
<comment type="similarity">
    <text evidence="3">Belongs to the protein kinase superfamily. Ser/Thr protein kinase family.</text>
</comment>
<keyword evidence="5" id="KW-1003">Cell membrane</keyword>
<dbReference type="InterPro" id="IPR000719">
    <property type="entry name" value="Prot_kinase_dom"/>
</dbReference>
<evidence type="ECO:0000256" key="17">
    <source>
        <dbReference type="ARBA" id="ARBA00023136"/>
    </source>
</evidence>
<accession>A0A445C5H7</accession>
<reference evidence="26 27" key="1">
    <citation type="submission" date="2019-01" db="EMBL/GenBank/DDBJ databases">
        <title>Sequencing of cultivated peanut Arachis hypogaea provides insights into genome evolution and oil improvement.</title>
        <authorList>
            <person name="Chen X."/>
        </authorList>
    </citation>
    <scope>NUCLEOTIDE SEQUENCE [LARGE SCALE GENOMIC DNA]</scope>
    <source>
        <strain evidence="27">cv. Fuhuasheng</strain>
        <tissue evidence="26">Leaves</tissue>
    </source>
</reference>
<dbReference type="SMR" id="A0A445C5H7"/>
<keyword evidence="7" id="KW-0597">Phosphoprotein</keyword>
<keyword evidence="16 23" id="KW-1133">Transmembrane helix</keyword>
<evidence type="ECO:0000256" key="18">
    <source>
        <dbReference type="ARBA" id="ARBA00023170"/>
    </source>
</evidence>
<dbReference type="Pfam" id="PF00069">
    <property type="entry name" value="Pkinase"/>
    <property type="match status" value="1"/>
</dbReference>
<keyword evidence="11 24" id="KW-0732">Signal</keyword>
<evidence type="ECO:0000256" key="13">
    <source>
        <dbReference type="ARBA" id="ARBA00022741"/>
    </source>
</evidence>
<dbReference type="SMART" id="SM00369">
    <property type="entry name" value="LRR_TYP"/>
    <property type="match status" value="5"/>
</dbReference>
<keyword evidence="6" id="KW-0723">Serine/threonine-protein kinase</keyword>
<dbReference type="EC" id="2.7.11.1" evidence="4"/>
<comment type="subcellular location">
    <subcellularLocation>
        <location evidence="1">Cell membrane</location>
        <topology evidence="1">Single-pass membrane protein</topology>
    </subcellularLocation>
    <subcellularLocation>
        <location evidence="2">Membrane</location>
        <topology evidence="2">Single-pass type I membrane protein</topology>
    </subcellularLocation>
</comment>
<dbReference type="PANTHER" id="PTHR48056:SF89">
    <property type="entry name" value="OS06G0585982 PROTEIN"/>
    <property type="match status" value="1"/>
</dbReference>
<dbReference type="PROSITE" id="PS00107">
    <property type="entry name" value="PROTEIN_KINASE_ATP"/>
    <property type="match status" value="1"/>
</dbReference>
<keyword evidence="27" id="KW-1185">Reference proteome</keyword>
<evidence type="ECO:0000256" key="3">
    <source>
        <dbReference type="ARBA" id="ARBA00008684"/>
    </source>
</evidence>
<evidence type="ECO:0000313" key="26">
    <source>
        <dbReference type="EMBL" id="RYR46192.1"/>
    </source>
</evidence>
<dbReference type="InterPro" id="IPR001611">
    <property type="entry name" value="Leu-rich_rpt"/>
</dbReference>
<keyword evidence="14" id="KW-0418">Kinase</keyword>
<dbReference type="InterPro" id="IPR013210">
    <property type="entry name" value="LRR_N_plant-typ"/>
</dbReference>
<dbReference type="InterPro" id="IPR008271">
    <property type="entry name" value="Ser/Thr_kinase_AS"/>
</dbReference>
<gene>
    <name evidence="26" type="ORF">Ahy_A07g031950</name>
</gene>
<organism evidence="26 27">
    <name type="scientific">Arachis hypogaea</name>
    <name type="common">Peanut</name>
    <dbReference type="NCBI Taxonomy" id="3818"/>
    <lineage>
        <taxon>Eukaryota</taxon>
        <taxon>Viridiplantae</taxon>
        <taxon>Streptophyta</taxon>
        <taxon>Embryophyta</taxon>
        <taxon>Tracheophyta</taxon>
        <taxon>Spermatophyta</taxon>
        <taxon>Magnoliopsida</taxon>
        <taxon>eudicotyledons</taxon>
        <taxon>Gunneridae</taxon>
        <taxon>Pentapetalae</taxon>
        <taxon>rosids</taxon>
        <taxon>fabids</taxon>
        <taxon>Fabales</taxon>
        <taxon>Fabaceae</taxon>
        <taxon>Papilionoideae</taxon>
        <taxon>50 kb inversion clade</taxon>
        <taxon>dalbergioids sensu lato</taxon>
        <taxon>Dalbergieae</taxon>
        <taxon>Pterocarpus clade</taxon>
        <taxon>Arachis</taxon>
    </lineage>
</organism>
<dbReference type="GO" id="GO:0005886">
    <property type="term" value="C:plasma membrane"/>
    <property type="evidence" value="ECO:0007669"/>
    <property type="project" value="UniProtKB-SubCell"/>
</dbReference>
<dbReference type="FunFam" id="3.30.200.20:FF:000432">
    <property type="entry name" value="LRR receptor-like serine/threonine-protein kinase EFR"/>
    <property type="match status" value="1"/>
</dbReference>
<evidence type="ECO:0000313" key="27">
    <source>
        <dbReference type="Proteomes" id="UP000289738"/>
    </source>
</evidence>
<dbReference type="SUPFAM" id="SSF52058">
    <property type="entry name" value="L domain-like"/>
    <property type="match status" value="2"/>
</dbReference>
<dbReference type="EMBL" id="SDMP01000007">
    <property type="protein sequence ID" value="RYR46192.1"/>
    <property type="molecule type" value="Genomic_DNA"/>
</dbReference>
<name>A0A445C5H7_ARAHY</name>
<evidence type="ECO:0000256" key="5">
    <source>
        <dbReference type="ARBA" id="ARBA00022475"/>
    </source>
</evidence>
<feature type="signal peptide" evidence="24">
    <location>
        <begin position="1"/>
        <end position="30"/>
    </location>
</feature>
<dbReference type="Pfam" id="PF08263">
    <property type="entry name" value="LRRNT_2"/>
    <property type="match status" value="1"/>
</dbReference>
<dbReference type="GO" id="GO:0005524">
    <property type="term" value="F:ATP binding"/>
    <property type="evidence" value="ECO:0007669"/>
    <property type="project" value="UniProtKB-UniRule"/>
</dbReference>
<dbReference type="Gene3D" id="3.30.200.20">
    <property type="entry name" value="Phosphorylase Kinase, domain 1"/>
    <property type="match status" value="1"/>
</dbReference>
<evidence type="ECO:0000256" key="1">
    <source>
        <dbReference type="ARBA" id="ARBA00004162"/>
    </source>
</evidence>
<dbReference type="Gene3D" id="1.10.510.10">
    <property type="entry name" value="Transferase(Phosphotransferase) domain 1"/>
    <property type="match status" value="1"/>
</dbReference>
<dbReference type="FunFam" id="3.80.10.10:FF:000288">
    <property type="entry name" value="LRR receptor-like serine/threonine-protein kinase EFR"/>
    <property type="match status" value="1"/>
</dbReference>
<keyword evidence="9" id="KW-0808">Transferase</keyword>
<evidence type="ECO:0000256" key="11">
    <source>
        <dbReference type="ARBA" id="ARBA00022729"/>
    </source>
</evidence>
<dbReference type="GO" id="GO:0033612">
    <property type="term" value="F:receptor serine/threonine kinase binding"/>
    <property type="evidence" value="ECO:0007669"/>
    <property type="project" value="TreeGrafter"/>
</dbReference>
<comment type="catalytic activity">
    <reaction evidence="20">
        <text>L-threonyl-[protein] + ATP = O-phospho-L-threonyl-[protein] + ADP + H(+)</text>
        <dbReference type="Rhea" id="RHEA:46608"/>
        <dbReference type="Rhea" id="RHEA-COMP:11060"/>
        <dbReference type="Rhea" id="RHEA-COMP:11605"/>
        <dbReference type="ChEBI" id="CHEBI:15378"/>
        <dbReference type="ChEBI" id="CHEBI:30013"/>
        <dbReference type="ChEBI" id="CHEBI:30616"/>
        <dbReference type="ChEBI" id="CHEBI:61977"/>
        <dbReference type="ChEBI" id="CHEBI:456216"/>
        <dbReference type="EC" id="2.7.11.1"/>
    </reaction>
</comment>
<evidence type="ECO:0000256" key="6">
    <source>
        <dbReference type="ARBA" id="ARBA00022527"/>
    </source>
</evidence>
<evidence type="ECO:0000256" key="2">
    <source>
        <dbReference type="ARBA" id="ARBA00004479"/>
    </source>
</evidence>
<evidence type="ECO:0000256" key="19">
    <source>
        <dbReference type="ARBA" id="ARBA00023180"/>
    </source>
</evidence>
<sequence length="1025" mass="112098">MLILSQSHYNKIMMVFLIMFLLSIPSQTLAVNVALSSETDKIALLALKDKLTNGDPHALPSWNESLHFCAWEGITCSRRHMRVSALQLQNQDLGGILAPSLGNLTFLREMNLTGINLHGQIPREVGHLKRLQILDLRQNNLHGEIPIEMLNCSSLQVIILLYNNLTGKVPSWFGSMMQLTQLGLASNGFVGSIPPSLGNLSSLEKLSLAFNHLEGSITPTLGRLSTLKFLGLGVNNFSGQVPPSLYNLSNIQLLEFTRNQLVGTLLSSISMAFPNIESFQCGGNRFIGTFPSSISNLSQLQEFDIAENDFHGPISPNLGSLHKLRIFDIGINRFGSGSAHDLDFLSSLKNCTQLQELGFYQNYFGGVLTDIIGNLSSNLIQLAMGSNQISGRIPEGIEKLSNLEALAMEKNSLEGTIPYSIGKLKNLVALWLAGNKLFGNIPLVIGNLTMLSDVHLDSNKFEGFIPFTLGNCTKMERFYAHENNLSGNIPNQTFGYQQGLIELSLYSNSFTGPVPSDLGNLNHLSILHLQDNKFIGEIPMGLSACSALTELVLGSNSFHGSIPSFLGSLLSLEILDLSNNNFSSTIPHQLVNLTLLKTLNFSFNHLYGEVPVGGVFNNVTAISLVGNKDLCGGIPQLNLPACPILSLQKKHKRSLKKRVILIVAFGGILISCVAFISIYLLKKKAKKLATTSLALQYGYVKVSYGELHQATNGFSSSNLVGAGRFGTVYRGILIHFERPVAVKVLKLHTRGASKSFMAECKALGKIKHRNLVNILTCCSSVDYKGDDFKAIVFEFMPNGSLESLLHNTIDDSESTNPGLSLMQRVNIALDVAFALDYLHNDLEEAVVHCDIKPSNVLLDDEVVAHLGDFGLARLVHGAASCSSSNQASSSAIKGTIGYIPPEYGASGLVSAEGDMYSYGILLLEMITRKKPTDSMFGEDLSLHKFCNMATLDGITDIVDPRLLIPIDHQERRRVTQQQNMEDTIRECLVSFARIGVACSQEFPNQRMTIKDVINELHAIKQKLSC</sequence>
<dbReference type="InterPro" id="IPR055414">
    <property type="entry name" value="LRR_R13L4/SHOC2-like"/>
</dbReference>
<evidence type="ECO:0000256" key="24">
    <source>
        <dbReference type="SAM" id="SignalP"/>
    </source>
</evidence>
<keyword evidence="17 23" id="KW-0472">Membrane</keyword>
<evidence type="ECO:0000256" key="21">
    <source>
        <dbReference type="ARBA" id="ARBA00048679"/>
    </source>
</evidence>
<evidence type="ECO:0000256" key="20">
    <source>
        <dbReference type="ARBA" id="ARBA00047899"/>
    </source>
</evidence>
<keyword evidence="10 23" id="KW-0812">Transmembrane</keyword>
<proteinExistence type="inferred from homology"/>
<evidence type="ECO:0000256" key="7">
    <source>
        <dbReference type="ARBA" id="ARBA00022553"/>
    </source>
</evidence>
<evidence type="ECO:0000259" key="25">
    <source>
        <dbReference type="PROSITE" id="PS50011"/>
    </source>
</evidence>
<feature type="transmembrane region" description="Helical" evidence="23">
    <location>
        <begin position="659"/>
        <end position="681"/>
    </location>
</feature>
<evidence type="ECO:0000256" key="9">
    <source>
        <dbReference type="ARBA" id="ARBA00022679"/>
    </source>
</evidence>
<evidence type="ECO:0000256" key="14">
    <source>
        <dbReference type="ARBA" id="ARBA00022777"/>
    </source>
</evidence>
<comment type="caution">
    <text evidence="26">The sequence shown here is derived from an EMBL/GenBank/DDBJ whole genome shotgun (WGS) entry which is preliminary data.</text>
</comment>
<dbReference type="InterPro" id="IPR003591">
    <property type="entry name" value="Leu-rich_rpt_typical-subtyp"/>
</dbReference>